<reference evidence="2 3" key="1">
    <citation type="submission" date="2012-03" db="EMBL/GenBank/DDBJ databases">
        <title>The Genome Sequence of Bartonella alsatica IBS 382.</title>
        <authorList>
            <consortium name="The Broad Institute Genome Sequencing Platform"/>
            <consortium name="The Broad Institute Genome Sequencing Center for Infectious Disease"/>
            <person name="Feldgarden M."/>
            <person name="Kirby J."/>
            <person name="Kosoy M."/>
            <person name="Birtles R."/>
            <person name="Probert W.S."/>
            <person name="Chiaraviglio L."/>
            <person name="Young S.K."/>
            <person name="Zeng Q."/>
            <person name="Gargeya S."/>
            <person name="Fitzgerald M."/>
            <person name="Haas B."/>
            <person name="Abouelleil A."/>
            <person name="Alvarado L."/>
            <person name="Arachchi H.M."/>
            <person name="Berlin A."/>
            <person name="Chapman S.B."/>
            <person name="Gearin G."/>
            <person name="Goldberg J."/>
            <person name="Griggs A."/>
            <person name="Gujja S."/>
            <person name="Hansen M."/>
            <person name="Heiman D."/>
            <person name="Howarth C."/>
            <person name="Larimer J."/>
            <person name="Lui A."/>
            <person name="MacDonald P.J.P."/>
            <person name="McCowen C."/>
            <person name="Montmayeur A."/>
            <person name="Murphy C."/>
            <person name="Neiman D."/>
            <person name="Pearson M."/>
            <person name="Priest M."/>
            <person name="Roberts A."/>
            <person name="Saif S."/>
            <person name="Shea T."/>
            <person name="Sisk P."/>
            <person name="Stolte C."/>
            <person name="Sykes S."/>
            <person name="Wortman J."/>
            <person name="Nusbaum C."/>
            <person name="Birren B."/>
        </authorList>
    </citation>
    <scope>NUCLEOTIDE SEQUENCE [LARGE SCALE GENOMIC DNA]</scope>
    <source>
        <strain evidence="2 3">IBS 382</strain>
    </source>
</reference>
<dbReference type="PATRIC" id="fig|1094551.3.peg.1462"/>
<proteinExistence type="predicted"/>
<dbReference type="InterPro" id="IPR011990">
    <property type="entry name" value="TPR-like_helical_dom_sf"/>
</dbReference>
<dbReference type="PROSITE" id="PS50005">
    <property type="entry name" value="TPR"/>
    <property type="match status" value="1"/>
</dbReference>
<comment type="caution">
    <text evidence="2">The sequence shown here is derived from an EMBL/GenBank/DDBJ whole genome shotgun (WGS) entry which is preliminary data.</text>
</comment>
<feature type="repeat" description="TPR" evidence="1">
    <location>
        <begin position="2"/>
        <end position="35"/>
    </location>
</feature>
<dbReference type="eggNOG" id="COG0457">
    <property type="taxonomic scope" value="Bacteria"/>
</dbReference>
<dbReference type="SUPFAM" id="SSF48452">
    <property type="entry name" value="TPR-like"/>
    <property type="match status" value="1"/>
</dbReference>
<dbReference type="InterPro" id="IPR019734">
    <property type="entry name" value="TPR_rpt"/>
</dbReference>
<dbReference type="EMBL" id="AIME01000015">
    <property type="protein sequence ID" value="EJF74218.1"/>
    <property type="molecule type" value="Genomic_DNA"/>
</dbReference>
<gene>
    <name evidence="2" type="ORF">MEC_01330</name>
</gene>
<dbReference type="AlphaFoldDB" id="J0YI97"/>
<organism evidence="2 3">
    <name type="scientific">Bartonella alsatica IBS 382</name>
    <dbReference type="NCBI Taxonomy" id="1094551"/>
    <lineage>
        <taxon>Bacteria</taxon>
        <taxon>Pseudomonadati</taxon>
        <taxon>Pseudomonadota</taxon>
        <taxon>Alphaproteobacteria</taxon>
        <taxon>Hyphomicrobiales</taxon>
        <taxon>Bartonellaceae</taxon>
        <taxon>Bartonella</taxon>
    </lineage>
</organism>
<dbReference type="Pfam" id="PF13181">
    <property type="entry name" value="TPR_8"/>
    <property type="match status" value="1"/>
</dbReference>
<dbReference type="SMART" id="SM00028">
    <property type="entry name" value="TPR"/>
    <property type="match status" value="2"/>
</dbReference>
<keyword evidence="1" id="KW-0802">TPR repeat</keyword>
<dbReference type="STRING" id="1094551.MEC_01330"/>
<evidence type="ECO:0000313" key="2">
    <source>
        <dbReference type="EMBL" id="EJF74218.1"/>
    </source>
</evidence>
<name>J0YI97_9HYPH</name>
<dbReference type="HOGENOM" id="CLU_2165993_0_0_5"/>
<protein>
    <submittedName>
        <fullName evidence="2">Uncharacterized protein</fullName>
    </submittedName>
</protein>
<dbReference type="Proteomes" id="UP000008761">
    <property type="component" value="Unassembled WGS sequence"/>
</dbReference>
<sequence length="110" mass="12859">MLQAWVRRAWIHIQLSDFKLAMLDLNHALELEPRNYIAFFALGVTMEATQPPQLAIKAYKKALEYYPQMQKLQKRLEVKQIALNEKNHPLSPSPPPKRLVQETALKSFYI</sequence>
<dbReference type="Gene3D" id="1.25.40.10">
    <property type="entry name" value="Tetratricopeptide repeat domain"/>
    <property type="match status" value="1"/>
</dbReference>
<evidence type="ECO:0000313" key="3">
    <source>
        <dbReference type="Proteomes" id="UP000008761"/>
    </source>
</evidence>
<evidence type="ECO:0000256" key="1">
    <source>
        <dbReference type="PROSITE-ProRule" id="PRU00339"/>
    </source>
</evidence>
<accession>J0YI97</accession>